<name>X1I8D3_9ZZZZ</name>
<protein>
    <submittedName>
        <fullName evidence="1">Uncharacterized protein</fullName>
    </submittedName>
</protein>
<proteinExistence type="predicted"/>
<feature type="non-terminal residue" evidence="1">
    <location>
        <position position="38"/>
    </location>
</feature>
<sequence length="38" mass="4036">MTLDLKLKDKGVIAISGFTTKKGKSSGLIDLLNEMAVV</sequence>
<comment type="caution">
    <text evidence="1">The sequence shown here is derived from an EMBL/GenBank/DDBJ whole genome shotgun (WGS) entry which is preliminary data.</text>
</comment>
<accession>X1I8D3</accession>
<dbReference type="AlphaFoldDB" id="X1I8D3"/>
<reference evidence="1" key="1">
    <citation type="journal article" date="2014" name="Front. Microbiol.">
        <title>High frequency of phylogenetically diverse reductive dehalogenase-homologous genes in deep subseafloor sedimentary metagenomes.</title>
        <authorList>
            <person name="Kawai M."/>
            <person name="Futagami T."/>
            <person name="Toyoda A."/>
            <person name="Takaki Y."/>
            <person name="Nishi S."/>
            <person name="Hori S."/>
            <person name="Arai W."/>
            <person name="Tsubouchi T."/>
            <person name="Morono Y."/>
            <person name="Uchiyama I."/>
            <person name="Ito T."/>
            <person name="Fujiyama A."/>
            <person name="Inagaki F."/>
            <person name="Takami H."/>
        </authorList>
    </citation>
    <scope>NUCLEOTIDE SEQUENCE</scope>
    <source>
        <strain evidence="1">Expedition CK06-06</strain>
    </source>
</reference>
<evidence type="ECO:0000313" key="1">
    <source>
        <dbReference type="EMBL" id="GAH65515.1"/>
    </source>
</evidence>
<organism evidence="1">
    <name type="scientific">marine sediment metagenome</name>
    <dbReference type="NCBI Taxonomy" id="412755"/>
    <lineage>
        <taxon>unclassified sequences</taxon>
        <taxon>metagenomes</taxon>
        <taxon>ecological metagenomes</taxon>
    </lineage>
</organism>
<dbReference type="EMBL" id="BARU01033273">
    <property type="protein sequence ID" value="GAH65515.1"/>
    <property type="molecule type" value="Genomic_DNA"/>
</dbReference>
<gene>
    <name evidence="1" type="ORF">S03H2_52381</name>
</gene>